<accession>A0A194V5M1</accession>
<dbReference type="OrthoDB" id="4851849at2759"/>
<reference evidence="2" key="1">
    <citation type="submission" date="2014-12" db="EMBL/GenBank/DDBJ databases">
        <title>Genome Sequence of Valsa Canker Pathogens Uncovers a Specific Adaption of Colonization on Woody Bark.</title>
        <authorList>
            <person name="Yin Z."/>
            <person name="Liu H."/>
            <person name="Gao X."/>
            <person name="Li Z."/>
            <person name="Song N."/>
            <person name="Ke X."/>
            <person name="Dai Q."/>
            <person name="Wu Y."/>
            <person name="Sun Y."/>
            <person name="Xu J.-R."/>
            <person name="Kang Z.K."/>
            <person name="Wang L."/>
            <person name="Huang L."/>
        </authorList>
    </citation>
    <scope>NUCLEOTIDE SEQUENCE [LARGE SCALE GENOMIC DNA]</scope>
    <source>
        <strain evidence="2">SXYL134</strain>
    </source>
</reference>
<protein>
    <submittedName>
        <fullName evidence="1">Uncharacterized protein</fullName>
    </submittedName>
</protein>
<dbReference type="EMBL" id="KN714727">
    <property type="protein sequence ID" value="KUI59265.1"/>
    <property type="molecule type" value="Genomic_DNA"/>
</dbReference>
<dbReference type="InterPro" id="IPR027796">
    <property type="entry name" value="OTT_1508_deam-like"/>
</dbReference>
<dbReference type="STRING" id="694573.A0A194V5M1"/>
<evidence type="ECO:0000313" key="2">
    <source>
        <dbReference type="Proteomes" id="UP000078576"/>
    </source>
</evidence>
<gene>
    <name evidence="1" type="ORF">VP1G_11073</name>
</gene>
<proteinExistence type="predicted"/>
<dbReference type="Proteomes" id="UP000078576">
    <property type="component" value="Unassembled WGS sequence"/>
</dbReference>
<organism evidence="1 2">
    <name type="scientific">Cytospora mali</name>
    <name type="common">Apple Valsa canker fungus</name>
    <name type="synonym">Valsa mali</name>
    <dbReference type="NCBI Taxonomy" id="578113"/>
    <lineage>
        <taxon>Eukaryota</taxon>
        <taxon>Fungi</taxon>
        <taxon>Dikarya</taxon>
        <taxon>Ascomycota</taxon>
        <taxon>Pezizomycotina</taxon>
        <taxon>Sordariomycetes</taxon>
        <taxon>Sordariomycetidae</taxon>
        <taxon>Diaporthales</taxon>
        <taxon>Cytosporaceae</taxon>
        <taxon>Cytospora</taxon>
    </lineage>
</organism>
<keyword evidence="2" id="KW-1185">Reference proteome</keyword>
<evidence type="ECO:0000313" key="1">
    <source>
        <dbReference type="EMBL" id="KUI59265.1"/>
    </source>
</evidence>
<dbReference type="Pfam" id="PF14441">
    <property type="entry name" value="OTT_1508_deam"/>
    <property type="match status" value="1"/>
</dbReference>
<name>A0A194V5M1_CYTMA</name>
<sequence>MAGSFHWEMEGLHQPRFQAYTKLLRVRSGGQVEEPNNFDEFSVSGYDIHDLDDDDTLHPATLCGSGETKVKRAFLDRLSELVANKKGGHYTSASMMIEWPDKVDVLVAKNSGIGENTPTWNFLRGLEANLRKLARMENCGIDPFPPNPATEAVEIEIWGALLQMYGSRMRANIRQARLLLTETASLGFSNDEIECDTPYSLALVLQGLLALLSDTTQLSTQEGLIVLVYATDNICRQYRNPDFESILGNNKITKSLRYELELIGRLRRSFETLTIAARTLSNFEKLHIIPLDVPSNVESWERGVLRPYEWSAQTLFLSLGLNLDNKNVVSIMGPGSKSHPWTKSRFLDEFGKLKSSQHNVHAEVQLALASARYDCTGGRIFEYIGCSKRSCYLCDKFLRAYNSFVTRGCHGKMYDLWNVPGVAGIAQVEGTRTAKAL</sequence>
<dbReference type="AlphaFoldDB" id="A0A194V5M1"/>